<dbReference type="Proteomes" id="UP001293254">
    <property type="component" value="Unassembled WGS sequence"/>
</dbReference>
<gene>
    <name evidence="1" type="ORF">Salat_0226600</name>
</gene>
<evidence type="ECO:0000313" key="1">
    <source>
        <dbReference type="EMBL" id="KAK4438920.1"/>
    </source>
</evidence>
<organism evidence="1 2">
    <name type="scientific">Sesamum alatum</name>
    <dbReference type="NCBI Taxonomy" id="300844"/>
    <lineage>
        <taxon>Eukaryota</taxon>
        <taxon>Viridiplantae</taxon>
        <taxon>Streptophyta</taxon>
        <taxon>Embryophyta</taxon>
        <taxon>Tracheophyta</taxon>
        <taxon>Spermatophyta</taxon>
        <taxon>Magnoliopsida</taxon>
        <taxon>eudicotyledons</taxon>
        <taxon>Gunneridae</taxon>
        <taxon>Pentapetalae</taxon>
        <taxon>asterids</taxon>
        <taxon>lamiids</taxon>
        <taxon>Lamiales</taxon>
        <taxon>Pedaliaceae</taxon>
        <taxon>Sesamum</taxon>
    </lineage>
</organism>
<proteinExistence type="predicted"/>
<name>A0AAE2CYB9_9LAMI</name>
<sequence>MAYHVQVPDFSRDNVQPGYSLIGSHLRSGLYPTVVGRRPPYLFNFYVALSEPPSLIPDHAIHNIISNYTLVSFAKPQHYPPNPQILVHTLLPSLSPLDEKLSSLDQLSQICKRRTNAADR</sequence>
<dbReference type="EMBL" id="JACGWO010000001">
    <property type="protein sequence ID" value="KAK4438920.1"/>
    <property type="molecule type" value="Genomic_DNA"/>
</dbReference>
<evidence type="ECO:0000313" key="2">
    <source>
        <dbReference type="Proteomes" id="UP001293254"/>
    </source>
</evidence>
<protein>
    <submittedName>
        <fullName evidence="1">Uncharacterized protein</fullName>
    </submittedName>
</protein>
<reference evidence="1" key="1">
    <citation type="submission" date="2020-06" db="EMBL/GenBank/DDBJ databases">
        <authorList>
            <person name="Li T."/>
            <person name="Hu X."/>
            <person name="Zhang T."/>
            <person name="Song X."/>
            <person name="Zhang H."/>
            <person name="Dai N."/>
            <person name="Sheng W."/>
            <person name="Hou X."/>
            <person name="Wei L."/>
        </authorList>
    </citation>
    <scope>NUCLEOTIDE SEQUENCE</scope>
    <source>
        <strain evidence="1">3651</strain>
        <tissue evidence="1">Leaf</tissue>
    </source>
</reference>
<dbReference type="AlphaFoldDB" id="A0AAE2CYB9"/>
<accession>A0AAE2CYB9</accession>
<keyword evidence="2" id="KW-1185">Reference proteome</keyword>
<reference evidence="1" key="2">
    <citation type="journal article" date="2024" name="Plant">
        <title>Genomic evolution and insights into agronomic trait innovations of Sesamum species.</title>
        <authorList>
            <person name="Miao H."/>
            <person name="Wang L."/>
            <person name="Qu L."/>
            <person name="Liu H."/>
            <person name="Sun Y."/>
            <person name="Le M."/>
            <person name="Wang Q."/>
            <person name="Wei S."/>
            <person name="Zheng Y."/>
            <person name="Lin W."/>
            <person name="Duan Y."/>
            <person name="Cao H."/>
            <person name="Xiong S."/>
            <person name="Wang X."/>
            <person name="Wei L."/>
            <person name="Li C."/>
            <person name="Ma Q."/>
            <person name="Ju M."/>
            <person name="Zhao R."/>
            <person name="Li G."/>
            <person name="Mu C."/>
            <person name="Tian Q."/>
            <person name="Mei H."/>
            <person name="Zhang T."/>
            <person name="Gao T."/>
            <person name="Zhang H."/>
        </authorList>
    </citation>
    <scope>NUCLEOTIDE SEQUENCE</scope>
    <source>
        <strain evidence="1">3651</strain>
    </source>
</reference>
<comment type="caution">
    <text evidence="1">The sequence shown here is derived from an EMBL/GenBank/DDBJ whole genome shotgun (WGS) entry which is preliminary data.</text>
</comment>